<evidence type="ECO:0000259" key="3">
    <source>
        <dbReference type="SMART" id="SM00062"/>
    </source>
</evidence>
<evidence type="ECO:0000313" key="4">
    <source>
        <dbReference type="EMBL" id="MCP2166163.1"/>
    </source>
</evidence>
<evidence type="ECO:0000313" key="5">
    <source>
        <dbReference type="Proteomes" id="UP001206128"/>
    </source>
</evidence>
<dbReference type="SUPFAM" id="SSF53850">
    <property type="entry name" value="Periplasmic binding protein-like II"/>
    <property type="match status" value="1"/>
</dbReference>
<keyword evidence="1 2" id="KW-0732">Signal</keyword>
<evidence type="ECO:0000256" key="1">
    <source>
        <dbReference type="ARBA" id="ARBA00022729"/>
    </source>
</evidence>
<dbReference type="EMBL" id="JAMTCK010000006">
    <property type="protein sequence ID" value="MCP2166163.1"/>
    <property type="molecule type" value="Genomic_DNA"/>
</dbReference>
<dbReference type="PANTHER" id="PTHR35936:SF19">
    <property type="entry name" value="AMINO-ACID-BINDING PROTEIN YXEM-RELATED"/>
    <property type="match status" value="1"/>
</dbReference>
<dbReference type="CDD" id="cd13530">
    <property type="entry name" value="PBP2_peptides_like"/>
    <property type="match status" value="1"/>
</dbReference>
<comment type="caution">
    <text evidence="4">The sequence shown here is derived from an EMBL/GenBank/DDBJ whole genome shotgun (WGS) entry which is preliminary data.</text>
</comment>
<dbReference type="PROSITE" id="PS51257">
    <property type="entry name" value="PROKAR_LIPOPROTEIN"/>
    <property type="match status" value="1"/>
</dbReference>
<feature type="signal peptide" evidence="2">
    <location>
        <begin position="1"/>
        <end position="22"/>
    </location>
</feature>
<accession>A0AAE3KL54</accession>
<proteinExistence type="predicted"/>
<name>A0AAE3KL54_9PSEU</name>
<gene>
    <name evidence="4" type="ORF">LX83_003022</name>
</gene>
<dbReference type="AlphaFoldDB" id="A0AAE3KL54"/>
<keyword evidence="5" id="KW-1185">Reference proteome</keyword>
<sequence length="279" mass="29265">MRKTLLRALALATSGLAACVMAACGTGTPAANSSGTQQEGVLRIGTLTDAPPAIYQQDGEFTGYDNELLKVIAAKEGLKTEFVGTEFSSLLSQVNNGQFDVGSSSISSTAARKKTVDFSNGYSTGFTSIITRTGAGSAEVGGYAGKRLGVVQASIQDDFASSKVPGAEVVRFPGYNEGFAALRNGGVDGWVVPKEIGQKYIDQNPDIALEHAFTVETKDTPSAYAVRKGNTALLDKLNHGLAEAIKDGTLEQLYTRFYPNQPLPDELKKGGAGLPVTNS</sequence>
<protein>
    <submittedName>
        <fullName evidence="4">Polar amino acid transport system substrate-binding protein</fullName>
    </submittedName>
</protein>
<dbReference type="RefSeq" id="WP_253771742.1">
    <property type="nucleotide sequence ID" value="NZ_JAMTCK010000006.1"/>
</dbReference>
<dbReference type="Proteomes" id="UP001206128">
    <property type="component" value="Unassembled WGS sequence"/>
</dbReference>
<dbReference type="SMART" id="SM00062">
    <property type="entry name" value="PBPb"/>
    <property type="match status" value="1"/>
</dbReference>
<dbReference type="PANTHER" id="PTHR35936">
    <property type="entry name" value="MEMBRANE-BOUND LYTIC MUREIN TRANSGLYCOSYLASE F"/>
    <property type="match status" value="1"/>
</dbReference>
<feature type="domain" description="Solute-binding protein family 3/N-terminal" evidence="3">
    <location>
        <begin position="41"/>
        <end position="261"/>
    </location>
</feature>
<dbReference type="InterPro" id="IPR001638">
    <property type="entry name" value="Solute-binding_3/MltF_N"/>
</dbReference>
<dbReference type="Pfam" id="PF00497">
    <property type="entry name" value="SBP_bac_3"/>
    <property type="match status" value="1"/>
</dbReference>
<dbReference type="Gene3D" id="3.40.190.10">
    <property type="entry name" value="Periplasmic binding protein-like II"/>
    <property type="match status" value="2"/>
</dbReference>
<feature type="chain" id="PRO_5042266343" evidence="2">
    <location>
        <begin position="23"/>
        <end position="279"/>
    </location>
</feature>
<reference evidence="4" key="1">
    <citation type="submission" date="2022-06" db="EMBL/GenBank/DDBJ databases">
        <title>Genomic Encyclopedia of Archaeal and Bacterial Type Strains, Phase II (KMG-II): from individual species to whole genera.</title>
        <authorList>
            <person name="Goeker M."/>
        </authorList>
    </citation>
    <scope>NUCLEOTIDE SEQUENCE</scope>
    <source>
        <strain evidence="4">DSM 43935</strain>
    </source>
</reference>
<evidence type="ECO:0000256" key="2">
    <source>
        <dbReference type="SAM" id="SignalP"/>
    </source>
</evidence>
<organism evidence="4 5">
    <name type="scientific">Goodfellowiella coeruleoviolacea</name>
    <dbReference type="NCBI Taxonomy" id="334858"/>
    <lineage>
        <taxon>Bacteria</taxon>
        <taxon>Bacillati</taxon>
        <taxon>Actinomycetota</taxon>
        <taxon>Actinomycetes</taxon>
        <taxon>Pseudonocardiales</taxon>
        <taxon>Pseudonocardiaceae</taxon>
        <taxon>Goodfellowiella</taxon>
    </lineage>
</organism>